<gene>
    <name evidence="1" type="ORF">POTOM_061623</name>
</gene>
<evidence type="ECO:0000313" key="2">
    <source>
        <dbReference type="Proteomes" id="UP000886885"/>
    </source>
</evidence>
<evidence type="ECO:0000313" key="1">
    <source>
        <dbReference type="EMBL" id="KAG6735725.1"/>
    </source>
</evidence>
<dbReference type="Proteomes" id="UP000886885">
    <property type="component" value="Unassembled WGS sequence"/>
</dbReference>
<keyword evidence="2" id="KW-1185">Reference proteome</keyword>
<dbReference type="AlphaFoldDB" id="A0A8X8C039"/>
<dbReference type="EMBL" id="JAAWWB010001787">
    <property type="protein sequence ID" value="KAG6735725.1"/>
    <property type="molecule type" value="Genomic_DNA"/>
</dbReference>
<sequence>MYLHQDRNGATGLLESLEGLGEGCGNKFYGGCHFIRLAEAQQQKTMSQEMKPEQMEKMTKLEGWRQELKLLEGKKAEEASS</sequence>
<reference evidence="1" key="1">
    <citation type="journal article" date="2020" name="bioRxiv">
        <title>Hybrid origin of Populus tomentosa Carr. identified through genome sequencing and phylogenomic analysis.</title>
        <authorList>
            <person name="An X."/>
            <person name="Gao K."/>
            <person name="Chen Z."/>
            <person name="Li J."/>
            <person name="Yang X."/>
            <person name="Yang X."/>
            <person name="Zhou J."/>
            <person name="Guo T."/>
            <person name="Zhao T."/>
            <person name="Huang S."/>
            <person name="Miao D."/>
            <person name="Khan W.U."/>
            <person name="Rao P."/>
            <person name="Ye M."/>
            <person name="Lei B."/>
            <person name="Liao W."/>
            <person name="Wang J."/>
            <person name="Ji L."/>
            <person name="Li Y."/>
            <person name="Guo B."/>
            <person name="Mustafa N.S."/>
            <person name="Li S."/>
            <person name="Yun Q."/>
            <person name="Keller S.R."/>
            <person name="Mao J."/>
            <person name="Zhang R."/>
            <person name="Strauss S.H."/>
        </authorList>
    </citation>
    <scope>NUCLEOTIDE SEQUENCE</scope>
    <source>
        <strain evidence="1">GM15</strain>
        <tissue evidence="1">Leaf</tissue>
    </source>
</reference>
<protein>
    <submittedName>
        <fullName evidence="1">Uncharacterized protein</fullName>
    </submittedName>
</protein>
<organism evidence="1 2">
    <name type="scientific">Populus tomentosa</name>
    <name type="common">Chinese white poplar</name>
    <dbReference type="NCBI Taxonomy" id="118781"/>
    <lineage>
        <taxon>Eukaryota</taxon>
        <taxon>Viridiplantae</taxon>
        <taxon>Streptophyta</taxon>
        <taxon>Embryophyta</taxon>
        <taxon>Tracheophyta</taxon>
        <taxon>Spermatophyta</taxon>
        <taxon>Magnoliopsida</taxon>
        <taxon>eudicotyledons</taxon>
        <taxon>Gunneridae</taxon>
        <taxon>Pentapetalae</taxon>
        <taxon>rosids</taxon>
        <taxon>fabids</taxon>
        <taxon>Malpighiales</taxon>
        <taxon>Salicaceae</taxon>
        <taxon>Saliceae</taxon>
        <taxon>Populus</taxon>
    </lineage>
</organism>
<proteinExistence type="predicted"/>
<name>A0A8X8C039_POPTO</name>
<accession>A0A8X8C039</accession>
<comment type="caution">
    <text evidence="1">The sequence shown here is derived from an EMBL/GenBank/DDBJ whole genome shotgun (WGS) entry which is preliminary data.</text>
</comment>